<reference evidence="14 15" key="1">
    <citation type="submission" date="2020-08" db="EMBL/GenBank/DDBJ databases">
        <title>Exploring microbial biodiversity for novel pathways involved in the catabolism of aromatic compounds derived from lignin.</title>
        <authorList>
            <person name="Elkins J."/>
        </authorList>
    </citation>
    <scope>NUCLEOTIDE SEQUENCE [LARGE SCALE GENOMIC DNA]</scope>
    <source>
        <strain evidence="14 15">B1D3A</strain>
    </source>
</reference>
<evidence type="ECO:0000313" key="14">
    <source>
        <dbReference type="EMBL" id="MBB5986185.1"/>
    </source>
</evidence>
<keyword evidence="5" id="KW-0963">Cytoplasm</keyword>
<dbReference type="InterPro" id="IPR049821">
    <property type="entry name" value="PolIIIA_DnaE1_PHP"/>
</dbReference>
<evidence type="ECO:0000256" key="2">
    <source>
        <dbReference type="ARBA" id="ARBA00009496"/>
    </source>
</evidence>
<dbReference type="SUPFAM" id="SSF89550">
    <property type="entry name" value="PHP domain-like"/>
    <property type="match status" value="1"/>
</dbReference>
<dbReference type="Proteomes" id="UP001138540">
    <property type="component" value="Unassembled WGS sequence"/>
</dbReference>
<proteinExistence type="inferred from homology"/>
<evidence type="ECO:0000256" key="5">
    <source>
        <dbReference type="ARBA" id="ARBA00022490"/>
    </source>
</evidence>
<comment type="subcellular location">
    <subcellularLocation>
        <location evidence="1">Cytoplasm</location>
    </subcellularLocation>
</comment>
<dbReference type="NCBIfam" id="NF004226">
    <property type="entry name" value="PRK05673.1"/>
    <property type="match status" value="1"/>
</dbReference>
<dbReference type="InterPro" id="IPR016195">
    <property type="entry name" value="Pol/histidinol_Pase-like"/>
</dbReference>
<dbReference type="InterPro" id="IPR029460">
    <property type="entry name" value="DNAPol_HHH"/>
</dbReference>
<dbReference type="InterPro" id="IPR040982">
    <property type="entry name" value="DNA_pol3_finger"/>
</dbReference>
<evidence type="ECO:0000256" key="4">
    <source>
        <dbReference type="ARBA" id="ARBA00019114"/>
    </source>
</evidence>
<dbReference type="EC" id="2.7.7.7" evidence="3"/>
<gene>
    <name evidence="14" type="ORF">HNP60_002159</name>
</gene>
<dbReference type="InterPro" id="IPR004013">
    <property type="entry name" value="PHP_dom"/>
</dbReference>
<sequence length="1163" mass="126647">MPHAPYVPLRNLSAYTLLEGAIAPKQLAARAKEQGFPAVALTDRNGLYAAMSFSDAAAKAGVQPIIGATLSIARPGRPDGATLVLDWLVLLAQDETGYANLCALVSQAHVDRPIEADAHVDFEALARHHEGLICLTASGEGALARLIAEDQPDAARAWLDRLEALFGDRLYIELSRTGDPVMEKAEPALLDLAYARGLPIVATNPACYADAGFHGAHDVLLCIASSSYVESDERPKSSPESWMKPADQMITLFDDLPEAIANTLVVAQRCAVMAPKRKPILPSLAGDRAGEEAQLRQDATAGLEARLAALGITDEAARRPYFERLEFELGVIIQMGFPGYFLIVADFIKWAKAQDIPVGPGRGSGAGSVVAWALTITDLDPLQLGLLFERFLNPERVSMPDFDIDFCETRRGEVIRYVQQKYGADHVAQIITFGTLKARAALKDTGRVLQMGYNQVDRLAKLVPNHPTDPWTLERTMNGSAEFVAEYKADGQIKRLVDQARMLEGLPRNSSTHAAGVVIGDRPLSQLVPLYRDPKSDMPVTQFDMKYVETAGLVKFDFLGLKTLSVLQRAVQLLAKRDIHVDLNALSWDDQKVYDLLKRGDTVGVFQLESEGMRKTLAAVRPTNFGDIVALVSLYRPGPMDNIPLFGRRKNGQEDIEYPHPLLEPILNETYGIFVYQEQVMQAAQILAGYSLGGADLLRRAMGKKIKAEMDAQRATFVEGCKTNNIDKKKANELFDLIDKFAGYGFNKSHAAAYALLAYQTAWLKAHHPAEFYAGSMAFDIHQTDKLCVFVDDMRRMGVPCLAPDINLSGADFTVEPDPAGSGQMAVRYALGGLKGVGEKAMETLVEAREQGGRFRDLDDLAGRIEPRLLNRRQLESLAAAGAFDSLGLDRAVVHAAAETILSVAAKAAEQRESGQGGLFGGDDAAHADVPLPTDAVWSQSERMAQEKEAFGFYFSAHPVDRYRQISKERGVRTYAELCGQSSGLGSGERNQAAMAALVEEIRWRDTRRGGRYVAATFSDSSGQFQASCFDEEGCKLLARLHEENECALLGVELDRQPGEETPRVTVRNVTPFARVASVAKLRMTVSVDAVEAIAPLAGMLSGRRGGRSRVEITTPLPEGGDAIVCVGEDFQLDGELAERIEAIAGVRAVVMTPIGPQLRVVA</sequence>
<comment type="function">
    <text evidence="10">DNA polymerase III is a complex, multichain enzyme responsible for most of the replicative synthesis in bacteria. This DNA polymerase also exhibits 3' to 5' exonuclease activity. The alpha chain is the DNA polymerase.</text>
</comment>
<dbReference type="Gene3D" id="1.10.10.1600">
    <property type="entry name" value="Bacterial DNA polymerase III alpha subunit, thumb domain"/>
    <property type="match status" value="1"/>
</dbReference>
<accession>A0ABR6NFX9</accession>
<dbReference type="CDD" id="cd07433">
    <property type="entry name" value="PHP_PolIIIA_DnaE1"/>
    <property type="match status" value="1"/>
</dbReference>
<dbReference type="InterPro" id="IPR004805">
    <property type="entry name" value="DnaE2/DnaE/PolC"/>
</dbReference>
<dbReference type="RefSeq" id="WP_184153451.1">
    <property type="nucleotide sequence ID" value="NZ_JACHKA010000001.1"/>
</dbReference>
<dbReference type="Gene3D" id="1.10.150.870">
    <property type="match status" value="1"/>
</dbReference>
<dbReference type="Pfam" id="PF02811">
    <property type="entry name" value="PHP"/>
    <property type="match status" value="1"/>
</dbReference>
<dbReference type="PANTHER" id="PTHR32294">
    <property type="entry name" value="DNA POLYMERASE III SUBUNIT ALPHA"/>
    <property type="match status" value="1"/>
</dbReference>
<evidence type="ECO:0000256" key="10">
    <source>
        <dbReference type="ARBA" id="ARBA00025611"/>
    </source>
</evidence>
<dbReference type="SMART" id="SM00481">
    <property type="entry name" value="POLIIIAc"/>
    <property type="match status" value="1"/>
</dbReference>
<protein>
    <recommendedName>
        <fullName evidence="4">DNA polymerase III subunit alpha</fullName>
        <ecNumber evidence="3">2.7.7.7</ecNumber>
    </recommendedName>
</protein>
<dbReference type="CDD" id="cd04485">
    <property type="entry name" value="DnaE_OBF"/>
    <property type="match status" value="1"/>
</dbReference>
<evidence type="ECO:0000256" key="6">
    <source>
        <dbReference type="ARBA" id="ARBA00022679"/>
    </source>
</evidence>
<comment type="caution">
    <text evidence="14">The sequence shown here is derived from an EMBL/GenBank/DDBJ whole genome shotgun (WGS) entry which is preliminary data.</text>
</comment>
<feature type="domain" description="Polymerase/histidinol phosphatase N-terminal" evidence="13">
    <location>
        <begin position="7"/>
        <end position="74"/>
    </location>
</feature>
<dbReference type="Gene3D" id="3.20.20.140">
    <property type="entry name" value="Metal-dependent hydrolases"/>
    <property type="match status" value="1"/>
</dbReference>
<dbReference type="InterPro" id="IPR011708">
    <property type="entry name" value="DNA_pol3_alpha_NTPase_dom"/>
</dbReference>
<dbReference type="InterPro" id="IPR041931">
    <property type="entry name" value="DNA_pol3_alpha_thumb_dom"/>
</dbReference>
<evidence type="ECO:0000256" key="7">
    <source>
        <dbReference type="ARBA" id="ARBA00022695"/>
    </source>
</evidence>
<dbReference type="Pfam" id="PF07733">
    <property type="entry name" value="DNA_pol3_alpha"/>
    <property type="match status" value="1"/>
</dbReference>
<evidence type="ECO:0000259" key="13">
    <source>
        <dbReference type="SMART" id="SM00481"/>
    </source>
</evidence>
<keyword evidence="9" id="KW-0239">DNA-directed DNA polymerase</keyword>
<keyword evidence="15" id="KW-1185">Reference proteome</keyword>
<name>A0ABR6NFX9_9SPHN</name>
<dbReference type="PANTHER" id="PTHR32294:SF0">
    <property type="entry name" value="DNA POLYMERASE III SUBUNIT ALPHA"/>
    <property type="match status" value="1"/>
</dbReference>
<dbReference type="NCBIfam" id="TIGR00594">
    <property type="entry name" value="polc"/>
    <property type="match status" value="1"/>
</dbReference>
<dbReference type="EMBL" id="JACHKA010000001">
    <property type="protein sequence ID" value="MBB5986185.1"/>
    <property type="molecule type" value="Genomic_DNA"/>
</dbReference>
<evidence type="ECO:0000256" key="11">
    <source>
        <dbReference type="ARBA" id="ARBA00026073"/>
    </source>
</evidence>
<organism evidence="14 15">
    <name type="scientific">Sphingobium lignivorans</name>
    <dbReference type="NCBI Taxonomy" id="2735886"/>
    <lineage>
        <taxon>Bacteria</taxon>
        <taxon>Pseudomonadati</taxon>
        <taxon>Pseudomonadota</taxon>
        <taxon>Alphaproteobacteria</taxon>
        <taxon>Sphingomonadales</taxon>
        <taxon>Sphingomonadaceae</taxon>
        <taxon>Sphingobium</taxon>
    </lineage>
</organism>
<dbReference type="Pfam" id="PF14579">
    <property type="entry name" value="HHH_6"/>
    <property type="match status" value="1"/>
</dbReference>
<comment type="subunit">
    <text evidence="11">DNA polymerase III contains a core (composed of alpha, epsilon and theta chains) that associates with a tau subunit. This core dimerizes to form the POLIII' complex. PolIII' associates with the gamma complex (composed of gamma, delta, delta', psi and chi chains) and with the beta chain to form the complete DNA polymerase III complex.</text>
</comment>
<keyword evidence="8" id="KW-0235">DNA replication</keyword>
<dbReference type="Pfam" id="PF17657">
    <property type="entry name" value="DNA_pol3_finger"/>
    <property type="match status" value="1"/>
</dbReference>
<evidence type="ECO:0000256" key="12">
    <source>
        <dbReference type="ARBA" id="ARBA00049244"/>
    </source>
</evidence>
<comment type="catalytic activity">
    <reaction evidence="12">
        <text>DNA(n) + a 2'-deoxyribonucleoside 5'-triphosphate = DNA(n+1) + diphosphate</text>
        <dbReference type="Rhea" id="RHEA:22508"/>
        <dbReference type="Rhea" id="RHEA-COMP:17339"/>
        <dbReference type="Rhea" id="RHEA-COMP:17340"/>
        <dbReference type="ChEBI" id="CHEBI:33019"/>
        <dbReference type="ChEBI" id="CHEBI:61560"/>
        <dbReference type="ChEBI" id="CHEBI:173112"/>
        <dbReference type="EC" id="2.7.7.7"/>
    </reaction>
</comment>
<dbReference type="InterPro" id="IPR003141">
    <property type="entry name" value="Pol/His_phosphatase_N"/>
</dbReference>
<keyword evidence="6 14" id="KW-0808">Transferase</keyword>
<evidence type="ECO:0000313" key="15">
    <source>
        <dbReference type="Proteomes" id="UP001138540"/>
    </source>
</evidence>
<evidence type="ECO:0000256" key="1">
    <source>
        <dbReference type="ARBA" id="ARBA00004496"/>
    </source>
</evidence>
<dbReference type="SUPFAM" id="SSF160975">
    <property type="entry name" value="AF1531-like"/>
    <property type="match status" value="1"/>
</dbReference>
<evidence type="ECO:0000256" key="9">
    <source>
        <dbReference type="ARBA" id="ARBA00022932"/>
    </source>
</evidence>
<evidence type="ECO:0000256" key="3">
    <source>
        <dbReference type="ARBA" id="ARBA00012417"/>
    </source>
</evidence>
<dbReference type="GO" id="GO:0003887">
    <property type="term" value="F:DNA-directed DNA polymerase activity"/>
    <property type="evidence" value="ECO:0007669"/>
    <property type="project" value="UniProtKB-EC"/>
</dbReference>
<evidence type="ECO:0000256" key="8">
    <source>
        <dbReference type="ARBA" id="ARBA00022705"/>
    </source>
</evidence>
<comment type="similarity">
    <text evidence="2">Belongs to the DNA polymerase type-C family. DnaE subfamily.</text>
</comment>
<keyword evidence="7 14" id="KW-0548">Nucleotidyltransferase</keyword>